<keyword evidence="2" id="KW-0507">mRNA processing</keyword>
<keyword evidence="3" id="KW-0677">Repeat</keyword>
<accession>A0A9W8CPY7</accession>
<keyword evidence="5" id="KW-0539">Nucleus</keyword>
<feature type="region of interest" description="Disordered" evidence="6">
    <location>
        <begin position="152"/>
        <end position="173"/>
    </location>
</feature>
<dbReference type="GO" id="GO:0000244">
    <property type="term" value="P:spliceosomal tri-snRNP complex assembly"/>
    <property type="evidence" value="ECO:0007669"/>
    <property type="project" value="TreeGrafter"/>
</dbReference>
<feature type="domain" description="PRP1 splicing factor N-terminal" evidence="7">
    <location>
        <begin position="13"/>
        <end position="150"/>
    </location>
</feature>
<dbReference type="PANTHER" id="PTHR11246:SF1">
    <property type="entry name" value="PRE-MRNA-PROCESSING FACTOR 6"/>
    <property type="match status" value="1"/>
</dbReference>
<evidence type="ECO:0000313" key="9">
    <source>
        <dbReference type="Proteomes" id="UP001149813"/>
    </source>
</evidence>
<reference evidence="8" key="1">
    <citation type="submission" date="2022-07" db="EMBL/GenBank/DDBJ databases">
        <title>Phylogenomic reconstructions and comparative analyses of Kickxellomycotina fungi.</title>
        <authorList>
            <person name="Reynolds N.K."/>
            <person name="Stajich J.E."/>
            <person name="Barry K."/>
            <person name="Grigoriev I.V."/>
            <person name="Crous P."/>
            <person name="Smith M.E."/>
        </authorList>
    </citation>
    <scope>NUCLEOTIDE SEQUENCE</scope>
    <source>
        <strain evidence="8">NBRC 32514</strain>
    </source>
</reference>
<dbReference type="PANTHER" id="PTHR11246">
    <property type="entry name" value="PRE-MRNA SPLICING FACTOR"/>
    <property type="match status" value="1"/>
</dbReference>
<evidence type="ECO:0000256" key="2">
    <source>
        <dbReference type="ARBA" id="ARBA00022664"/>
    </source>
</evidence>
<proteinExistence type="predicted"/>
<evidence type="ECO:0000259" key="7">
    <source>
        <dbReference type="Pfam" id="PF06424"/>
    </source>
</evidence>
<dbReference type="Pfam" id="PF06424">
    <property type="entry name" value="PRP1_N"/>
    <property type="match status" value="1"/>
</dbReference>
<dbReference type="InterPro" id="IPR045075">
    <property type="entry name" value="Syf1-like"/>
</dbReference>
<dbReference type="Gene3D" id="1.25.40.10">
    <property type="entry name" value="Tetratricopeptide repeat domain"/>
    <property type="match status" value="3"/>
</dbReference>
<keyword evidence="4" id="KW-0508">mRNA splicing</keyword>
<sequence>MYAVTKDFLGKPAPPGYVAGLGRGATGFTTRSDIGPAREASTRKTGDNNNDNDRDDDDRRFADAENEEGLLSNLAPGDADDEEADQVWSQIDQHMAQRRRQKSKRTVETADAQDIDENDNGVTRDMQALKRQLQTVSAEEWAAIPDVAQVAETSARAKRRRRAAGSTRHGERLAQGSDASLLATFGLEPSRSAEAAVKASVDGAAGEQQTDFVALGQARDDVLRLTLDRLAQGSNGSGGSGGAADSVDREGYLTSLAQPGRAAEIADVGRARELLRSVTLANPRHAAAWIARARVEELAATAGTAGSAGESQGSQQQQQMSRARAVIAQACERCARSEDVWLEAARLAASPNDARAVLAQAARHVPRSVRLWTAAADLEQQAGQQKRVLRRALEHVPQSSALWKRLVALEDDPAEARVLLAHAVDLAPAASDLWLALARLETHEKARRVLNRARRALPQSTDVWVAAVRLEEQHAAGDDRLLAIAQKAVGALARVMSRALWLDEAARCADDGFPRTCVALVRAAPAEDADAEAEAEAEAGGEEAARALVADAQRMAPRSAAVARALFDGALAQQPQSESAWRAAADFERMQPDGGRQQLAALLQRAVVACPQAEVLWLMAAKHAWTGLGDVEGARGLLERAFAAHPASEHVLLAAVKLESHAGELPRALALLARARTMVFGQQQQRRPGGPGGPGGTPRVWMKSAVLLRQTGRVAEARDVCAEALELFPGGEEPRLYLVLAQSQQTLGDAAGARQTYARGLRACRQSTALWLAAAALEEELGSATRARAVLERARVAMPKDALVWRAAVRLEARVAMAASQSASSSAASTGASLAEARALLARALQACPRAGCLWAESVVLAERAQRKARSVDALKNADANDACVIVAVARLFWAEAKADKARAWLLRACSADPDYGDAWAWRLAFEQAHMEAEPGAEARVAEIEKACAEADPRHGDAWPAVAKHPDNAGRATVDILRMVAGRLARSRNPL</sequence>
<keyword evidence="9" id="KW-1185">Reference proteome</keyword>
<dbReference type="GO" id="GO:0071013">
    <property type="term" value="C:catalytic step 2 spliceosome"/>
    <property type="evidence" value="ECO:0007669"/>
    <property type="project" value="TreeGrafter"/>
</dbReference>
<comment type="caution">
    <text evidence="8">The sequence shown here is derived from an EMBL/GenBank/DDBJ whole genome shotgun (WGS) entry which is preliminary data.</text>
</comment>
<dbReference type="InterPro" id="IPR003107">
    <property type="entry name" value="HAT"/>
</dbReference>
<dbReference type="GO" id="GO:0046540">
    <property type="term" value="C:U4/U6 x U5 tri-snRNP complex"/>
    <property type="evidence" value="ECO:0007669"/>
    <property type="project" value="TreeGrafter"/>
</dbReference>
<organism evidence="8 9">
    <name type="scientific">Coemansia erecta</name>
    <dbReference type="NCBI Taxonomy" id="147472"/>
    <lineage>
        <taxon>Eukaryota</taxon>
        <taxon>Fungi</taxon>
        <taxon>Fungi incertae sedis</taxon>
        <taxon>Zoopagomycota</taxon>
        <taxon>Kickxellomycotina</taxon>
        <taxon>Kickxellomycetes</taxon>
        <taxon>Kickxellales</taxon>
        <taxon>Kickxellaceae</taxon>
        <taxon>Coemansia</taxon>
    </lineage>
</organism>
<dbReference type="InterPro" id="IPR011990">
    <property type="entry name" value="TPR-like_helical_dom_sf"/>
</dbReference>
<dbReference type="SUPFAM" id="SSF48452">
    <property type="entry name" value="TPR-like"/>
    <property type="match status" value="3"/>
</dbReference>
<protein>
    <submittedName>
        <fullName evidence="8">U4/U6 x U5 tri-snRNP complex subunit Prp1</fullName>
    </submittedName>
</protein>
<dbReference type="EMBL" id="JANBOJ010000192">
    <property type="protein sequence ID" value="KAJ1721164.1"/>
    <property type="molecule type" value="Genomic_DNA"/>
</dbReference>
<evidence type="ECO:0000256" key="5">
    <source>
        <dbReference type="ARBA" id="ARBA00023242"/>
    </source>
</evidence>
<dbReference type="SMART" id="SM00386">
    <property type="entry name" value="HAT"/>
    <property type="match status" value="13"/>
</dbReference>
<dbReference type="InterPro" id="IPR010491">
    <property type="entry name" value="PRP1_N"/>
</dbReference>
<evidence type="ECO:0000256" key="4">
    <source>
        <dbReference type="ARBA" id="ARBA00023187"/>
    </source>
</evidence>
<evidence type="ECO:0000256" key="3">
    <source>
        <dbReference type="ARBA" id="ARBA00022737"/>
    </source>
</evidence>
<evidence type="ECO:0000313" key="8">
    <source>
        <dbReference type="EMBL" id="KAJ1721164.1"/>
    </source>
</evidence>
<feature type="region of interest" description="Disordered" evidence="6">
    <location>
        <begin position="1"/>
        <end position="123"/>
    </location>
</feature>
<comment type="subcellular location">
    <subcellularLocation>
        <location evidence="1">Nucleus</location>
    </subcellularLocation>
</comment>
<dbReference type="Proteomes" id="UP001149813">
    <property type="component" value="Unassembled WGS sequence"/>
</dbReference>
<evidence type="ECO:0000256" key="1">
    <source>
        <dbReference type="ARBA" id="ARBA00004123"/>
    </source>
</evidence>
<name>A0A9W8CPY7_9FUNG</name>
<dbReference type="FunFam" id="1.25.40.10:FF:000256">
    <property type="entry name" value="Probable pre-mRNA splicing factor prp1"/>
    <property type="match status" value="1"/>
</dbReference>
<dbReference type="OrthoDB" id="440128at2759"/>
<evidence type="ECO:0000256" key="6">
    <source>
        <dbReference type="SAM" id="MobiDB-lite"/>
    </source>
</evidence>
<gene>
    <name evidence="8" type="primary">prp1</name>
    <name evidence="8" type="ORF">LPJ53_004283</name>
</gene>
<dbReference type="AlphaFoldDB" id="A0A9W8CPY7"/>